<organism evidence="2 3">
    <name type="scientific">Elongatibacter sediminis</name>
    <dbReference type="NCBI Taxonomy" id="3119006"/>
    <lineage>
        <taxon>Bacteria</taxon>
        <taxon>Pseudomonadati</taxon>
        <taxon>Pseudomonadota</taxon>
        <taxon>Gammaproteobacteria</taxon>
        <taxon>Chromatiales</taxon>
        <taxon>Wenzhouxiangellaceae</taxon>
        <taxon>Elongatibacter</taxon>
    </lineage>
</organism>
<evidence type="ECO:0000313" key="2">
    <source>
        <dbReference type="EMBL" id="MEJ8567618.1"/>
    </source>
</evidence>
<protein>
    <recommendedName>
        <fullName evidence="4">Type 4 fimbrial biogenesis protein PilX N-terminal domain-containing protein</fullName>
    </recommendedName>
</protein>
<name>A0AAW9RHR6_9GAMM</name>
<gene>
    <name evidence="2" type="ORF">V3330_08280</name>
</gene>
<sequence>MNARQAKRSGSAAGGVRQTGMMTTFTAVLILLLLTLMVFFALRVGVFDQRISSNDLRQKRAFHAAESAIQHAKEYFLANSVLVASSVTDLLPNGADGWLSTGAERWQPCSGAGLNLSSGSGSHPCFGEPNPDRRSDLYYYSFANSTEVPVDTETLLPGTTEQASVQALLCVLDIDYDAVTPVQGCSTDTTVVDGDHFMITLLGRGESDCDGTTCRAEALVREQVSNFGGTAGGQAPSVPLVTKSTFPPSGTAEIVPNPNSGGVGVPISVWMNANTSCNADGSIIDPSSGSWATCEMHEWYGVDQMPDDYACPGNCSCSQSESISYTHGTSDTLGIDLVQDENFPCDLFKFYFGVPRTNYEIVKGFSQVLSDCSTLGPNSNGIYWISGAECRVNSNTTVGSPDAPVLLISAATETRFNGGAQVYGVVYISDTEKSNATLYSNGNNTIYGQVIVDATLGSYQGTFQVVYNENTIGDATGGGGLGNVIGGWADFHPDWR</sequence>
<dbReference type="EMBL" id="JAZHOG010000004">
    <property type="protein sequence ID" value="MEJ8567618.1"/>
    <property type="molecule type" value="Genomic_DNA"/>
</dbReference>
<dbReference type="AlphaFoldDB" id="A0AAW9RHR6"/>
<keyword evidence="1" id="KW-0812">Transmembrane</keyword>
<reference evidence="2 3" key="1">
    <citation type="submission" date="2024-02" db="EMBL/GenBank/DDBJ databases">
        <title>A novel Wenzhouxiangellaceae bacterium, isolated from coastal sediments.</title>
        <authorList>
            <person name="Du Z.-J."/>
            <person name="Ye Y.-Q."/>
            <person name="Zhang X.-Y."/>
        </authorList>
    </citation>
    <scope>NUCLEOTIDE SEQUENCE [LARGE SCALE GENOMIC DNA]</scope>
    <source>
        <strain evidence="2 3">CH-27</strain>
    </source>
</reference>
<proteinExistence type="predicted"/>
<evidence type="ECO:0000256" key="1">
    <source>
        <dbReference type="SAM" id="Phobius"/>
    </source>
</evidence>
<dbReference type="Proteomes" id="UP001359886">
    <property type="component" value="Unassembled WGS sequence"/>
</dbReference>
<accession>A0AAW9RHR6</accession>
<keyword evidence="1" id="KW-1133">Transmembrane helix</keyword>
<dbReference type="RefSeq" id="WP_354694932.1">
    <property type="nucleotide sequence ID" value="NZ_JAZHOG010000004.1"/>
</dbReference>
<keyword evidence="3" id="KW-1185">Reference proteome</keyword>
<evidence type="ECO:0008006" key="4">
    <source>
        <dbReference type="Google" id="ProtNLM"/>
    </source>
</evidence>
<comment type="caution">
    <text evidence="2">The sequence shown here is derived from an EMBL/GenBank/DDBJ whole genome shotgun (WGS) entry which is preliminary data.</text>
</comment>
<evidence type="ECO:0000313" key="3">
    <source>
        <dbReference type="Proteomes" id="UP001359886"/>
    </source>
</evidence>
<keyword evidence="1" id="KW-0472">Membrane</keyword>
<feature type="transmembrane region" description="Helical" evidence="1">
    <location>
        <begin position="21"/>
        <end position="42"/>
    </location>
</feature>